<gene>
    <name evidence="2" type="ORF">KGF56_004683</name>
</gene>
<name>A0AAI9STK7_9ASCO</name>
<evidence type="ECO:0000256" key="1">
    <source>
        <dbReference type="SAM" id="Phobius"/>
    </source>
</evidence>
<reference evidence="2" key="1">
    <citation type="journal article" date="2022" name="DNA Res.">
        <title>Genome analysis of five recently described species of the CUG-Ser clade uncovers Candida theae as a new hybrid lineage with pathogenic potential in the Candida parapsilosis species complex.</title>
        <authorList>
            <person name="Mixao V."/>
            <person name="Del Olmo V."/>
            <person name="Hegedusova E."/>
            <person name="Saus E."/>
            <person name="Pryszcz L."/>
            <person name="Cillingova A."/>
            <person name="Nosek J."/>
            <person name="Gabaldon T."/>
        </authorList>
    </citation>
    <scope>NUCLEOTIDE SEQUENCE</scope>
    <source>
        <strain evidence="2">CBS 10844</strain>
    </source>
</reference>
<accession>A0AAI9STK7</accession>
<sequence length="216" mass="24426">MSVQALNAQYLYYLLKYPLLTKSITSGILNGLNEIVSSVLTNEYQETSIFGMKVKHIFSSKLLKMIIYGSLISTPISHNMYSVINKNFKAPLTPKQKVLQLLTSLLTVTPTLSVCFVSWISLINNYAPTKGTNICGELKRIVYTIKMGLKKGLPPVLRSSLVTSFLALIAAQKFVHPDLWVVFFSLIYFVLGTFQNTKLKRLQKQQKLKELDKKDI</sequence>
<dbReference type="GeneID" id="73382298"/>
<protein>
    <submittedName>
        <fullName evidence="2">Uncharacterized protein</fullName>
    </submittedName>
</protein>
<evidence type="ECO:0000313" key="2">
    <source>
        <dbReference type="EMBL" id="KAI3402591.2"/>
    </source>
</evidence>
<feature type="transmembrane region" description="Helical" evidence="1">
    <location>
        <begin position="180"/>
        <end position="199"/>
    </location>
</feature>
<dbReference type="RefSeq" id="XP_049178338.1">
    <property type="nucleotide sequence ID" value="XM_049326149.1"/>
</dbReference>
<organism evidence="2 3">
    <name type="scientific">Candida oxycetoniae</name>
    <dbReference type="NCBI Taxonomy" id="497107"/>
    <lineage>
        <taxon>Eukaryota</taxon>
        <taxon>Fungi</taxon>
        <taxon>Dikarya</taxon>
        <taxon>Ascomycota</taxon>
        <taxon>Saccharomycotina</taxon>
        <taxon>Pichiomycetes</taxon>
        <taxon>Debaryomycetaceae</taxon>
        <taxon>Candida/Lodderomyces clade</taxon>
        <taxon>Candida</taxon>
    </lineage>
</organism>
<dbReference type="AlphaFoldDB" id="A0AAI9STK7"/>
<feature type="transmembrane region" description="Helical" evidence="1">
    <location>
        <begin position="101"/>
        <end position="122"/>
    </location>
</feature>
<comment type="caution">
    <text evidence="2">The sequence shown here is derived from an EMBL/GenBank/DDBJ whole genome shotgun (WGS) entry which is preliminary data.</text>
</comment>
<dbReference type="Proteomes" id="UP001202479">
    <property type="component" value="Unassembled WGS sequence"/>
</dbReference>
<evidence type="ECO:0000313" key="3">
    <source>
        <dbReference type="Proteomes" id="UP001202479"/>
    </source>
</evidence>
<dbReference type="EMBL" id="JAHUZD010000143">
    <property type="protein sequence ID" value="KAI3402591.2"/>
    <property type="molecule type" value="Genomic_DNA"/>
</dbReference>
<keyword evidence="1" id="KW-0472">Membrane</keyword>
<proteinExistence type="predicted"/>
<keyword evidence="1" id="KW-1133">Transmembrane helix</keyword>
<keyword evidence="1" id="KW-0812">Transmembrane</keyword>
<keyword evidence="3" id="KW-1185">Reference proteome</keyword>